<accession>A0AB35HY73</accession>
<protein>
    <submittedName>
        <fullName evidence="2">Uncharacterized protein</fullName>
    </submittedName>
</protein>
<gene>
    <name evidence="2" type="ORF">OQJ68_10780</name>
</gene>
<comment type="caution">
    <text evidence="2">The sequence shown here is derived from an EMBL/GenBank/DDBJ whole genome shotgun (WGS) entry which is preliminary data.</text>
</comment>
<dbReference type="AlphaFoldDB" id="A0AB35HY73"/>
<reference evidence="2" key="1">
    <citation type="submission" date="2022-11" db="EMBL/GenBank/DDBJ databases">
        <title>Chitin-degrading and fungicidal potential of chitinolytic bacterial strains from marine environment of the Pacific Ocean regions.</title>
        <authorList>
            <person name="Pentekhina I."/>
            <person name="Nedashkovskaya O."/>
            <person name="Seitkalieva A."/>
            <person name="Podvolotskaya A."/>
            <person name="Tekutyeva L."/>
            <person name="Balabanova L."/>
        </authorList>
    </citation>
    <scope>NUCLEOTIDE SEQUENCE</scope>
    <source>
        <strain evidence="2">KMM 6838</strain>
    </source>
</reference>
<evidence type="ECO:0000256" key="1">
    <source>
        <dbReference type="SAM" id="MobiDB-lite"/>
    </source>
</evidence>
<dbReference type="EMBL" id="JAPHQB010000015">
    <property type="protein sequence ID" value="MCX2802270.1"/>
    <property type="molecule type" value="Genomic_DNA"/>
</dbReference>
<organism evidence="2 3">
    <name type="scientific">Microbulbifer thermotolerans</name>
    <dbReference type="NCBI Taxonomy" id="252514"/>
    <lineage>
        <taxon>Bacteria</taxon>
        <taxon>Pseudomonadati</taxon>
        <taxon>Pseudomonadota</taxon>
        <taxon>Gammaproteobacteria</taxon>
        <taxon>Cellvibrionales</taxon>
        <taxon>Microbulbiferaceae</taxon>
        <taxon>Microbulbifer</taxon>
    </lineage>
</organism>
<proteinExistence type="predicted"/>
<feature type="region of interest" description="Disordered" evidence="1">
    <location>
        <begin position="1"/>
        <end position="25"/>
    </location>
</feature>
<evidence type="ECO:0000313" key="2">
    <source>
        <dbReference type="EMBL" id="MCX2802270.1"/>
    </source>
</evidence>
<dbReference type="RefSeq" id="WP_266066252.1">
    <property type="nucleotide sequence ID" value="NZ_JAPHQB010000015.1"/>
</dbReference>
<name>A0AB35HY73_MICTH</name>
<dbReference type="Proteomes" id="UP001209730">
    <property type="component" value="Unassembled WGS sequence"/>
</dbReference>
<evidence type="ECO:0000313" key="3">
    <source>
        <dbReference type="Proteomes" id="UP001209730"/>
    </source>
</evidence>
<sequence>MTNFKDGQIIGFDTTDAENPQPITVNATGEDYGFISCDAYDWADSYDADGSEEFCSVEEWLEYANKQNWFQPA</sequence>